<dbReference type="EMBL" id="CAAALY010077132">
    <property type="protein sequence ID" value="VEL25946.1"/>
    <property type="molecule type" value="Genomic_DNA"/>
</dbReference>
<accession>A0A3S5AUX7</accession>
<comment type="caution">
    <text evidence="1">The sequence shown here is derived from an EMBL/GenBank/DDBJ whole genome shotgun (WGS) entry which is preliminary data.</text>
</comment>
<gene>
    <name evidence="1" type="ORF">PXEA_LOCUS19386</name>
</gene>
<dbReference type="Proteomes" id="UP000784294">
    <property type="component" value="Unassembled WGS sequence"/>
</dbReference>
<proteinExistence type="predicted"/>
<evidence type="ECO:0000313" key="2">
    <source>
        <dbReference type="Proteomes" id="UP000784294"/>
    </source>
</evidence>
<dbReference type="AlphaFoldDB" id="A0A3S5AUX7"/>
<protein>
    <submittedName>
        <fullName evidence="1">Uncharacterized protein</fullName>
    </submittedName>
</protein>
<keyword evidence="2" id="KW-1185">Reference proteome</keyword>
<sequence length="56" mass="6216">MAERLADNAHQLWAKQKMAELDSLGKLPSIATLFSFPLFSPYSNISNITLIQLALP</sequence>
<evidence type="ECO:0000313" key="1">
    <source>
        <dbReference type="EMBL" id="VEL25946.1"/>
    </source>
</evidence>
<organism evidence="1 2">
    <name type="scientific">Protopolystoma xenopodis</name>
    <dbReference type="NCBI Taxonomy" id="117903"/>
    <lineage>
        <taxon>Eukaryota</taxon>
        <taxon>Metazoa</taxon>
        <taxon>Spiralia</taxon>
        <taxon>Lophotrochozoa</taxon>
        <taxon>Platyhelminthes</taxon>
        <taxon>Monogenea</taxon>
        <taxon>Polyopisthocotylea</taxon>
        <taxon>Polystomatidea</taxon>
        <taxon>Polystomatidae</taxon>
        <taxon>Protopolystoma</taxon>
    </lineage>
</organism>
<reference evidence="1" key="1">
    <citation type="submission" date="2018-11" db="EMBL/GenBank/DDBJ databases">
        <authorList>
            <consortium name="Pathogen Informatics"/>
        </authorList>
    </citation>
    <scope>NUCLEOTIDE SEQUENCE</scope>
</reference>
<name>A0A3S5AUX7_9PLAT</name>